<sequence length="344" mass="38525">MITEVIAKEEIARAKSIIYEVNSIAIVTHMSPDGDAMGSSLGLLHFLKALGKETVAVVVPNKAPAFLQWMPGAEDVISYETQQEEADLVLSNTELIVCLDFNTLSRIGIMGEKVAMAPAKKILLDHHLYPADFADVIMSYPYISSTSELVFRLICRMGHFMDINKACAECIYTGMMTDTGNFSYNSNQAEIYIIVSELMKLGIDKDDIYRKVFNTYSADRMRLMGYCLYKKMKLYPEYQTALITLTGKELFPFHFQPGDAEGLVNLPLSIDGINFSVMMREDKDKIKLSFRSQGKFPSNIMAAEFFGGGGHLNAAGGESYISMDETIKKFEEALPSYYEAHKEQ</sequence>
<proteinExistence type="predicted"/>
<reference evidence="3" key="2">
    <citation type="journal article" date="2021" name="PeerJ">
        <title>Extensive microbial diversity within the chicken gut microbiome revealed by metagenomics and culture.</title>
        <authorList>
            <person name="Gilroy R."/>
            <person name="Ravi A."/>
            <person name="Getino M."/>
            <person name="Pursley I."/>
            <person name="Horton D.L."/>
            <person name="Alikhan N.F."/>
            <person name="Baker D."/>
            <person name="Gharbi K."/>
            <person name="Hall N."/>
            <person name="Watson M."/>
            <person name="Adriaenssens E.M."/>
            <person name="Foster-Nyarko E."/>
            <person name="Jarju S."/>
            <person name="Secka A."/>
            <person name="Antonio M."/>
            <person name="Oren A."/>
            <person name="Chaudhuri R.R."/>
            <person name="La Ragione R."/>
            <person name="Hildebrand F."/>
            <person name="Pallen M.J."/>
        </authorList>
    </citation>
    <scope>NUCLEOTIDE SEQUENCE</scope>
    <source>
        <strain evidence="3">G3-3990</strain>
    </source>
</reference>
<feature type="domain" description="DDH" evidence="1">
    <location>
        <begin position="24"/>
        <end position="175"/>
    </location>
</feature>
<dbReference type="AlphaFoldDB" id="A0A9D9N3I6"/>
<dbReference type="PANTHER" id="PTHR47618">
    <property type="entry name" value="BIFUNCTIONAL OLIGORIBONUCLEASE AND PAP PHOSPHATASE NRNA"/>
    <property type="match status" value="1"/>
</dbReference>
<dbReference type="Pfam" id="PF01368">
    <property type="entry name" value="DHH"/>
    <property type="match status" value="1"/>
</dbReference>
<dbReference type="InterPro" id="IPR003156">
    <property type="entry name" value="DHHA1_dom"/>
</dbReference>
<evidence type="ECO:0000313" key="4">
    <source>
        <dbReference type="Proteomes" id="UP000823641"/>
    </source>
</evidence>
<gene>
    <name evidence="3" type="ORF">IAA73_01605</name>
</gene>
<reference evidence="3" key="1">
    <citation type="submission" date="2020-10" db="EMBL/GenBank/DDBJ databases">
        <authorList>
            <person name="Gilroy R."/>
        </authorList>
    </citation>
    <scope>NUCLEOTIDE SEQUENCE</scope>
    <source>
        <strain evidence="3">G3-3990</strain>
    </source>
</reference>
<dbReference type="Gene3D" id="3.10.310.30">
    <property type="match status" value="1"/>
</dbReference>
<dbReference type="InterPro" id="IPR001667">
    <property type="entry name" value="DDH_dom"/>
</dbReference>
<dbReference type="Proteomes" id="UP000823641">
    <property type="component" value="Unassembled WGS sequence"/>
</dbReference>
<comment type="caution">
    <text evidence="3">The sequence shown here is derived from an EMBL/GenBank/DDBJ whole genome shotgun (WGS) entry which is preliminary data.</text>
</comment>
<dbReference type="InterPro" id="IPR051319">
    <property type="entry name" value="Oligoribo/pAp-PDE_c-di-AMP_PDE"/>
</dbReference>
<dbReference type="InterPro" id="IPR038763">
    <property type="entry name" value="DHH_sf"/>
</dbReference>
<evidence type="ECO:0000259" key="2">
    <source>
        <dbReference type="Pfam" id="PF02272"/>
    </source>
</evidence>
<name>A0A9D9N3I6_9BACT</name>
<dbReference type="EMBL" id="JADIMG010000011">
    <property type="protein sequence ID" value="MBO8459019.1"/>
    <property type="molecule type" value="Genomic_DNA"/>
</dbReference>
<accession>A0A9D9N3I6</accession>
<dbReference type="GO" id="GO:0003676">
    <property type="term" value="F:nucleic acid binding"/>
    <property type="evidence" value="ECO:0007669"/>
    <property type="project" value="InterPro"/>
</dbReference>
<organism evidence="3 4">
    <name type="scientific">Candidatus Gallipaludibacter merdavium</name>
    <dbReference type="NCBI Taxonomy" id="2840839"/>
    <lineage>
        <taxon>Bacteria</taxon>
        <taxon>Pseudomonadati</taxon>
        <taxon>Bacteroidota</taxon>
        <taxon>Bacteroidia</taxon>
        <taxon>Bacteroidales</taxon>
        <taxon>Candidatus Gallipaludibacter</taxon>
    </lineage>
</organism>
<evidence type="ECO:0000259" key="1">
    <source>
        <dbReference type="Pfam" id="PF01368"/>
    </source>
</evidence>
<dbReference type="Pfam" id="PF02272">
    <property type="entry name" value="DHHA1"/>
    <property type="match status" value="1"/>
</dbReference>
<protein>
    <submittedName>
        <fullName evidence="3">Bifunctional oligoribonuclease/PAP phosphatase NrnA</fullName>
    </submittedName>
</protein>
<dbReference type="PANTHER" id="PTHR47618:SF1">
    <property type="entry name" value="BIFUNCTIONAL OLIGORIBONUCLEASE AND PAP PHOSPHATASE NRNA"/>
    <property type="match status" value="1"/>
</dbReference>
<dbReference type="Gene3D" id="3.90.1640.10">
    <property type="entry name" value="inorganic pyrophosphatase (n-terminal core)"/>
    <property type="match status" value="1"/>
</dbReference>
<evidence type="ECO:0000313" key="3">
    <source>
        <dbReference type="EMBL" id="MBO8459019.1"/>
    </source>
</evidence>
<feature type="domain" description="DHHA1" evidence="2">
    <location>
        <begin position="255"/>
        <end position="333"/>
    </location>
</feature>
<dbReference type="SUPFAM" id="SSF64182">
    <property type="entry name" value="DHH phosphoesterases"/>
    <property type="match status" value="1"/>
</dbReference>